<keyword evidence="3" id="KW-0813">Transport</keyword>
<keyword evidence="6 8" id="KW-1133">Transmembrane helix</keyword>
<evidence type="ECO:0000256" key="8">
    <source>
        <dbReference type="SAM" id="Phobius"/>
    </source>
</evidence>
<evidence type="ECO:0000256" key="3">
    <source>
        <dbReference type="ARBA" id="ARBA00022448"/>
    </source>
</evidence>
<evidence type="ECO:0000256" key="5">
    <source>
        <dbReference type="ARBA" id="ARBA00022692"/>
    </source>
</evidence>
<dbReference type="EMBL" id="JBBMEK010000216">
    <property type="protein sequence ID" value="MEQ2366162.1"/>
    <property type="molecule type" value="Genomic_DNA"/>
</dbReference>
<keyword evidence="10" id="KW-1185">Reference proteome</keyword>
<evidence type="ECO:0000256" key="1">
    <source>
        <dbReference type="ARBA" id="ARBA00004651"/>
    </source>
</evidence>
<comment type="caution">
    <text evidence="9">The sequence shown here is derived from an EMBL/GenBank/DDBJ whole genome shotgun (WGS) entry which is preliminary data.</text>
</comment>
<dbReference type="Pfam" id="PF01235">
    <property type="entry name" value="Na_Ala_symp"/>
    <property type="match status" value="1"/>
</dbReference>
<gene>
    <name evidence="9" type="ORF">WMO25_13890</name>
</gene>
<feature type="transmembrane region" description="Helical" evidence="8">
    <location>
        <begin position="12"/>
        <end position="35"/>
    </location>
</feature>
<dbReference type="RefSeq" id="WP_349085801.1">
    <property type="nucleotide sequence ID" value="NZ_JBBMEK010000216.1"/>
</dbReference>
<name>A0ABV1B9I9_9FIRM</name>
<evidence type="ECO:0000256" key="7">
    <source>
        <dbReference type="ARBA" id="ARBA00023136"/>
    </source>
</evidence>
<dbReference type="Proteomes" id="UP001469749">
    <property type="component" value="Unassembled WGS sequence"/>
</dbReference>
<comment type="similarity">
    <text evidence="2">Belongs to the alanine or glycine:cation symporter (AGCS) (TC 2.A.25) family.</text>
</comment>
<dbReference type="InterPro" id="IPR001463">
    <property type="entry name" value="Na/Ala_symport"/>
</dbReference>
<keyword evidence="7 8" id="KW-0472">Membrane</keyword>
<evidence type="ECO:0000256" key="4">
    <source>
        <dbReference type="ARBA" id="ARBA00022475"/>
    </source>
</evidence>
<feature type="non-terminal residue" evidence="9">
    <location>
        <position position="1"/>
    </location>
</feature>
<accession>A0ABV1B9I9</accession>
<sequence length="53" mass="5902">MLFIGGIAAYTFVWDLGDVGIGLMTLFNISILYPLSKEAFQALGQYEKEKAEK</sequence>
<evidence type="ECO:0000256" key="2">
    <source>
        <dbReference type="ARBA" id="ARBA00009261"/>
    </source>
</evidence>
<protein>
    <submittedName>
        <fullName evidence="9">Alanine:cation symporter family protein</fullName>
    </submittedName>
</protein>
<evidence type="ECO:0000313" key="9">
    <source>
        <dbReference type="EMBL" id="MEQ2366162.1"/>
    </source>
</evidence>
<reference evidence="9 10" key="1">
    <citation type="submission" date="2024-03" db="EMBL/GenBank/DDBJ databases">
        <title>Human intestinal bacterial collection.</title>
        <authorList>
            <person name="Pauvert C."/>
            <person name="Hitch T.C.A."/>
            <person name="Clavel T."/>
        </authorList>
    </citation>
    <scope>NUCLEOTIDE SEQUENCE [LARGE SCALE GENOMIC DNA]</scope>
    <source>
        <strain evidence="9 10">CLA-AA-H190</strain>
    </source>
</reference>
<keyword evidence="5 8" id="KW-0812">Transmembrane</keyword>
<keyword evidence="4" id="KW-1003">Cell membrane</keyword>
<organism evidence="9 10">
    <name type="scientific">Coprococcus intestinihominis</name>
    <dbReference type="NCBI Taxonomy" id="3133154"/>
    <lineage>
        <taxon>Bacteria</taxon>
        <taxon>Bacillati</taxon>
        <taxon>Bacillota</taxon>
        <taxon>Clostridia</taxon>
        <taxon>Lachnospirales</taxon>
        <taxon>Lachnospiraceae</taxon>
        <taxon>Coprococcus</taxon>
    </lineage>
</organism>
<proteinExistence type="inferred from homology"/>
<evidence type="ECO:0000256" key="6">
    <source>
        <dbReference type="ARBA" id="ARBA00022989"/>
    </source>
</evidence>
<comment type="subcellular location">
    <subcellularLocation>
        <location evidence="1">Cell membrane</location>
        <topology evidence="1">Multi-pass membrane protein</topology>
    </subcellularLocation>
</comment>
<evidence type="ECO:0000313" key="10">
    <source>
        <dbReference type="Proteomes" id="UP001469749"/>
    </source>
</evidence>